<keyword evidence="3" id="KW-0963">Cytoplasm</keyword>
<comment type="catalytic activity">
    <reaction evidence="3">
        <text>D-glucose + ATP = D-glucose 6-phosphate + ADP + H(+)</text>
        <dbReference type="Rhea" id="RHEA:17825"/>
        <dbReference type="ChEBI" id="CHEBI:4167"/>
        <dbReference type="ChEBI" id="CHEBI:15378"/>
        <dbReference type="ChEBI" id="CHEBI:30616"/>
        <dbReference type="ChEBI" id="CHEBI:61548"/>
        <dbReference type="ChEBI" id="CHEBI:456216"/>
        <dbReference type="EC" id="2.7.1.2"/>
    </reaction>
</comment>
<proteinExistence type="inferred from homology"/>
<dbReference type="NCBIfam" id="TIGR00749">
    <property type="entry name" value="glk"/>
    <property type="match status" value="1"/>
</dbReference>
<dbReference type="Gene3D" id="3.30.420.40">
    <property type="match status" value="1"/>
</dbReference>
<name>A0A7H1N0I0_9PROT</name>
<keyword evidence="3" id="KW-0067">ATP-binding</keyword>
<evidence type="ECO:0000313" key="5">
    <source>
        <dbReference type="EMBL" id="QNT69216.1"/>
    </source>
</evidence>
<dbReference type="Gene3D" id="3.40.367.20">
    <property type="match status" value="1"/>
</dbReference>
<dbReference type="EC" id="2.7.1.2" evidence="3"/>
<evidence type="ECO:0000256" key="2">
    <source>
        <dbReference type="ARBA" id="ARBA00022777"/>
    </source>
</evidence>
<dbReference type="GO" id="GO:0004340">
    <property type="term" value="F:glucokinase activity"/>
    <property type="evidence" value="ECO:0007669"/>
    <property type="project" value="UniProtKB-UniRule"/>
</dbReference>
<dbReference type="CDD" id="cd24008">
    <property type="entry name" value="ASKHA_NBD_GLK"/>
    <property type="match status" value="1"/>
</dbReference>
<sequence>MKGLIADIGGTNARFALADTNGKVQQVKHFPCRDFPRLADACEAYLTELAATETDFVRPRAAAIAVASPVDSDDVRMTNHVWSFSIEETRRQLQFDTLQVINDFVAVALGLPHLTDDDVLQVGSGIPVARQPMAVLGAGTGLGVSAMLPTGLGWAPLSSEGGHVTAPAVNEREAAVLAVLRGHFGHVSAERIISGPGLVNLSRAIAELDGVGIDPDLTPADCTSRALDQSCHVSTEALNMFAAILGTVAANLAVTLCSRGGVYIAGGIVPRLGDWFLTSPFRQRFEDKGRFGGYLAAIPTYVVTNSHPAFVGLASLVTGRGR</sequence>
<dbReference type="InterPro" id="IPR003836">
    <property type="entry name" value="Glucokinase"/>
</dbReference>
<dbReference type="RefSeq" id="WP_190262722.1">
    <property type="nucleotide sequence ID" value="NZ_CP053923.1"/>
</dbReference>
<dbReference type="InterPro" id="IPR050201">
    <property type="entry name" value="Bacterial_glucokinase"/>
</dbReference>
<dbReference type="NCBIfam" id="NF001416">
    <property type="entry name" value="PRK00292.1-3"/>
    <property type="match status" value="1"/>
</dbReference>
<comment type="similarity">
    <text evidence="3 4">Belongs to the bacterial glucokinase family.</text>
</comment>
<comment type="subcellular location">
    <subcellularLocation>
        <location evidence="3">Cytoplasm</location>
    </subcellularLocation>
</comment>
<gene>
    <name evidence="3" type="primary">glk</name>
    <name evidence="5" type="ORF">HQ394_07575</name>
</gene>
<reference evidence="5 6" key="1">
    <citation type="submission" date="2020-05" db="EMBL/GenBank/DDBJ databases">
        <title>Complete closed genome sequence of Defluviicoccus vanus.</title>
        <authorList>
            <person name="Bessarab I."/>
            <person name="Arumugam K."/>
            <person name="Maszenan A.M."/>
            <person name="Seviour R.J."/>
            <person name="Williams R.B."/>
        </authorList>
    </citation>
    <scope>NUCLEOTIDE SEQUENCE [LARGE SCALE GENOMIC DNA]</scope>
    <source>
        <strain evidence="5 6">Ben 114</strain>
    </source>
</reference>
<evidence type="ECO:0000256" key="4">
    <source>
        <dbReference type="RuleBase" id="RU004046"/>
    </source>
</evidence>
<keyword evidence="6" id="KW-1185">Reference proteome</keyword>
<feature type="binding site" evidence="3">
    <location>
        <begin position="6"/>
        <end position="11"/>
    </location>
    <ligand>
        <name>ATP</name>
        <dbReference type="ChEBI" id="CHEBI:30616"/>
    </ligand>
</feature>
<keyword evidence="2 3" id="KW-0418">Kinase</keyword>
<keyword evidence="3" id="KW-0324">Glycolysis</keyword>
<evidence type="ECO:0000313" key="6">
    <source>
        <dbReference type="Proteomes" id="UP000516369"/>
    </source>
</evidence>
<accession>A0A7H1N0I0</accession>
<protein>
    <recommendedName>
        <fullName evidence="3">Glucokinase</fullName>
        <ecNumber evidence="3">2.7.1.2</ecNumber>
    </recommendedName>
    <alternativeName>
        <fullName evidence="3">Glucose kinase</fullName>
    </alternativeName>
</protein>
<dbReference type="KEGG" id="dvn:HQ394_07575"/>
<dbReference type="HAMAP" id="MF_00524">
    <property type="entry name" value="Glucokinase"/>
    <property type="match status" value="1"/>
</dbReference>
<dbReference type="PANTHER" id="PTHR47690">
    <property type="entry name" value="GLUCOKINASE"/>
    <property type="match status" value="1"/>
</dbReference>
<dbReference type="Proteomes" id="UP000516369">
    <property type="component" value="Chromosome"/>
</dbReference>
<evidence type="ECO:0000256" key="1">
    <source>
        <dbReference type="ARBA" id="ARBA00022679"/>
    </source>
</evidence>
<organism evidence="5 6">
    <name type="scientific">Defluviicoccus vanus</name>
    <dbReference type="NCBI Taxonomy" id="111831"/>
    <lineage>
        <taxon>Bacteria</taxon>
        <taxon>Pseudomonadati</taxon>
        <taxon>Pseudomonadota</taxon>
        <taxon>Alphaproteobacteria</taxon>
        <taxon>Rhodospirillales</taxon>
        <taxon>Rhodospirillaceae</taxon>
        <taxon>Defluviicoccus</taxon>
    </lineage>
</organism>
<dbReference type="AlphaFoldDB" id="A0A7H1N0I0"/>
<dbReference type="GO" id="GO:0005829">
    <property type="term" value="C:cytosol"/>
    <property type="evidence" value="ECO:0007669"/>
    <property type="project" value="TreeGrafter"/>
</dbReference>
<dbReference type="GO" id="GO:0005536">
    <property type="term" value="F:D-glucose binding"/>
    <property type="evidence" value="ECO:0007669"/>
    <property type="project" value="InterPro"/>
</dbReference>
<dbReference type="GO" id="GO:0005524">
    <property type="term" value="F:ATP binding"/>
    <property type="evidence" value="ECO:0007669"/>
    <property type="project" value="UniProtKB-UniRule"/>
</dbReference>
<dbReference type="GO" id="GO:0006096">
    <property type="term" value="P:glycolytic process"/>
    <property type="evidence" value="ECO:0007669"/>
    <property type="project" value="UniProtKB-UniRule"/>
</dbReference>
<keyword evidence="1 3" id="KW-0808">Transferase</keyword>
<evidence type="ECO:0000256" key="3">
    <source>
        <dbReference type="HAMAP-Rule" id="MF_00524"/>
    </source>
</evidence>
<dbReference type="InterPro" id="IPR043129">
    <property type="entry name" value="ATPase_NBD"/>
</dbReference>
<keyword evidence="3" id="KW-0547">Nucleotide-binding</keyword>
<dbReference type="SUPFAM" id="SSF53067">
    <property type="entry name" value="Actin-like ATPase domain"/>
    <property type="match status" value="1"/>
</dbReference>
<dbReference type="Pfam" id="PF02685">
    <property type="entry name" value="Glucokinase"/>
    <property type="match status" value="1"/>
</dbReference>
<dbReference type="PANTHER" id="PTHR47690:SF1">
    <property type="entry name" value="GLUCOKINASE"/>
    <property type="match status" value="1"/>
</dbReference>
<dbReference type="EMBL" id="CP053923">
    <property type="protein sequence ID" value="QNT69216.1"/>
    <property type="molecule type" value="Genomic_DNA"/>
</dbReference>